<feature type="domain" description="Flagellin N-terminal" evidence="6">
    <location>
        <begin position="3"/>
        <end position="140"/>
    </location>
</feature>
<evidence type="ECO:0000256" key="2">
    <source>
        <dbReference type="ARBA" id="ARBA00004613"/>
    </source>
</evidence>
<evidence type="ECO:0000256" key="1">
    <source>
        <dbReference type="ARBA" id="ARBA00004365"/>
    </source>
</evidence>
<dbReference type="InterPro" id="IPR049119">
    <property type="entry name" value="FlgK_D2-like"/>
</dbReference>
<organism evidence="9 10">
    <name type="scientific">Zhongshania aliphaticivorans</name>
    <dbReference type="NCBI Taxonomy" id="1470434"/>
    <lineage>
        <taxon>Bacteria</taxon>
        <taxon>Pseudomonadati</taxon>
        <taxon>Pseudomonadota</taxon>
        <taxon>Gammaproteobacteria</taxon>
        <taxon>Cellvibrionales</taxon>
        <taxon>Spongiibacteraceae</taxon>
        <taxon>Zhongshania</taxon>
    </lineage>
</organism>
<dbReference type="NCBIfam" id="TIGR02550">
    <property type="entry name" value="flagell_flgL"/>
    <property type="match status" value="1"/>
</dbReference>
<comment type="subcellular location">
    <subcellularLocation>
        <location evidence="1">Bacterial flagellum</location>
    </subcellularLocation>
    <subcellularLocation>
        <location evidence="2">Secreted</location>
    </subcellularLocation>
</comment>
<dbReference type="Pfam" id="PF21158">
    <property type="entry name" value="flgK_1st_1"/>
    <property type="match status" value="1"/>
</dbReference>
<evidence type="ECO:0000313" key="10">
    <source>
        <dbReference type="Proteomes" id="UP000074119"/>
    </source>
</evidence>
<dbReference type="GO" id="GO:0005198">
    <property type="term" value="F:structural molecule activity"/>
    <property type="evidence" value="ECO:0007669"/>
    <property type="project" value="InterPro"/>
</dbReference>
<proteinExistence type="inferred from homology"/>
<evidence type="ECO:0000256" key="3">
    <source>
        <dbReference type="ARBA" id="ARBA00005709"/>
    </source>
</evidence>
<dbReference type="Pfam" id="PF00669">
    <property type="entry name" value="Flagellin_N"/>
    <property type="match status" value="1"/>
</dbReference>
<dbReference type="GO" id="GO:0009424">
    <property type="term" value="C:bacterial-type flagellum hook"/>
    <property type="evidence" value="ECO:0007669"/>
    <property type="project" value="InterPro"/>
</dbReference>
<dbReference type="InterPro" id="IPR046358">
    <property type="entry name" value="Flagellin_C"/>
</dbReference>
<reference evidence="9 10" key="1">
    <citation type="submission" date="2015-12" db="EMBL/GenBank/DDBJ databases">
        <authorList>
            <person name="Shamseldin A."/>
            <person name="Moawad H."/>
            <person name="Abd El-Rahim W.M."/>
            <person name="Sadowsky M.J."/>
        </authorList>
    </citation>
    <scope>NUCLEOTIDE SEQUENCE [LARGE SCALE GENOMIC DNA]</scope>
    <source>
        <strain evidence="9 10">SM2</strain>
    </source>
</reference>
<dbReference type="InterPro" id="IPR013384">
    <property type="entry name" value="Flagell_FlgL"/>
</dbReference>
<dbReference type="Gene3D" id="1.20.1330.10">
    <property type="entry name" value="f41 fragment of flagellin, N-terminal domain"/>
    <property type="match status" value="1"/>
</dbReference>
<dbReference type="RefSeq" id="WP_008246917.1">
    <property type="nucleotide sequence ID" value="NZ_CP014544.1"/>
</dbReference>
<dbReference type="SUPFAM" id="SSF64518">
    <property type="entry name" value="Phase 1 flagellin"/>
    <property type="match status" value="1"/>
</dbReference>
<evidence type="ECO:0000259" key="7">
    <source>
        <dbReference type="Pfam" id="PF00700"/>
    </source>
</evidence>
<dbReference type="InterPro" id="IPR001029">
    <property type="entry name" value="Flagellin_N"/>
</dbReference>
<keyword evidence="5" id="KW-0975">Bacterial flagellum</keyword>
<dbReference type="AlphaFoldDB" id="A0A127M3P5"/>
<evidence type="ECO:0000259" key="8">
    <source>
        <dbReference type="Pfam" id="PF21158"/>
    </source>
</evidence>
<evidence type="ECO:0000313" key="9">
    <source>
        <dbReference type="EMBL" id="AMO67868.1"/>
    </source>
</evidence>
<dbReference type="GO" id="GO:0071973">
    <property type="term" value="P:bacterial-type flagellum-dependent cell motility"/>
    <property type="evidence" value="ECO:0007669"/>
    <property type="project" value="InterPro"/>
</dbReference>
<dbReference type="PANTHER" id="PTHR42792:SF1">
    <property type="entry name" value="FLAGELLAR HOOK-ASSOCIATED PROTEIN 3"/>
    <property type="match status" value="1"/>
</dbReference>
<dbReference type="Pfam" id="PF00700">
    <property type="entry name" value="Flagellin_C"/>
    <property type="match status" value="1"/>
</dbReference>
<sequence>MRISTSQLYANGVNSMLSQQAKLSKTQLQVATGQKILTPSDDPVGSVRSLELTRAKEKTEQYERNGNLLDSRLRLEESIVSNSVDVLQRVRELSVQANNATQSNESRQSIAFELRQQLDNLLSYANTKDSSGHFIFAGYQEGSSPFSKTAGGYVYNGDDGQRQLQVGPARSLPDGDPGSEVFMNILNGNGKFQTGSNPANTGSAVIDAGSVTDLGQFNRETFTVRFTSSSQYEVLNAGGAVVSSAAYQDGGDISVGGMSVKIKGPAAAGDEFTIAPAQRQDLFSMVEALAVSLETPRNSNSGRALQNSEINTAISNIDQAMDHLINKQTGIGSRLQSLERQTDINAGASLQIAENLSLVNDLDYAEAISRFSQQQAALQAAQQAFSKVQGLSLFNYL</sequence>
<dbReference type="STRING" id="1470434.AZF00_05930"/>
<feature type="domain" description="Flagellin C-terminal" evidence="7">
    <location>
        <begin position="314"/>
        <end position="397"/>
    </location>
</feature>
<evidence type="ECO:0008006" key="11">
    <source>
        <dbReference type="Google" id="ProtNLM"/>
    </source>
</evidence>
<keyword evidence="4" id="KW-0964">Secreted</keyword>
<dbReference type="KEGG" id="zal:AZF00_05930"/>
<gene>
    <name evidence="9" type="ORF">AZF00_05930</name>
</gene>
<dbReference type="EMBL" id="CP014544">
    <property type="protein sequence ID" value="AMO67868.1"/>
    <property type="molecule type" value="Genomic_DNA"/>
</dbReference>
<feature type="domain" description="Flagellar hook-associated protein 1 D2-like" evidence="8">
    <location>
        <begin position="196"/>
        <end position="276"/>
    </location>
</feature>
<evidence type="ECO:0000259" key="6">
    <source>
        <dbReference type="Pfam" id="PF00669"/>
    </source>
</evidence>
<name>A0A127M3P5_9GAMM</name>
<dbReference type="PANTHER" id="PTHR42792">
    <property type="entry name" value="FLAGELLIN"/>
    <property type="match status" value="1"/>
</dbReference>
<accession>A0A127M3P5</accession>
<evidence type="ECO:0000256" key="5">
    <source>
        <dbReference type="ARBA" id="ARBA00023143"/>
    </source>
</evidence>
<dbReference type="InterPro" id="IPR001492">
    <property type="entry name" value="Flagellin"/>
</dbReference>
<dbReference type="Proteomes" id="UP000074119">
    <property type="component" value="Chromosome"/>
</dbReference>
<evidence type="ECO:0000256" key="4">
    <source>
        <dbReference type="ARBA" id="ARBA00022525"/>
    </source>
</evidence>
<protein>
    <recommendedName>
        <fullName evidence="11">Flagellar hook-associated protein 3</fullName>
    </recommendedName>
</protein>
<comment type="similarity">
    <text evidence="3">Belongs to the bacterial flagellin family.</text>
</comment>
<dbReference type="GO" id="GO:0005576">
    <property type="term" value="C:extracellular region"/>
    <property type="evidence" value="ECO:0007669"/>
    <property type="project" value="UniProtKB-SubCell"/>
</dbReference>